<dbReference type="InterPro" id="IPR032879">
    <property type="entry name" value="FixG_C"/>
</dbReference>
<dbReference type="Pfam" id="PF11614">
    <property type="entry name" value="FixG_C"/>
    <property type="match status" value="1"/>
</dbReference>
<reference evidence="10 11" key="1">
    <citation type="submission" date="2018-08" db="EMBL/GenBank/DDBJ databases">
        <title>Recombination of ecologically and evolutionarily significant loci maintains genetic cohesion in the Pseudomonas syringae species complex.</title>
        <authorList>
            <person name="Dillon M."/>
            <person name="Thakur S."/>
            <person name="Almeida R.N.D."/>
            <person name="Weir B.S."/>
            <person name="Guttman D.S."/>
        </authorList>
    </citation>
    <scope>NUCLEOTIDE SEQUENCE [LARGE SCALE GENOMIC DNA]</scope>
    <source>
        <strain evidence="10 11">ICMP 11897</strain>
    </source>
</reference>
<dbReference type="InterPro" id="IPR008620">
    <property type="entry name" value="FixH"/>
</dbReference>
<dbReference type="Proteomes" id="UP000272703">
    <property type="component" value="Unassembled WGS sequence"/>
</dbReference>
<feature type="transmembrane region" description="Helical" evidence="8">
    <location>
        <begin position="198"/>
        <end position="217"/>
    </location>
</feature>
<dbReference type="GO" id="GO:0046872">
    <property type="term" value="F:metal ion binding"/>
    <property type="evidence" value="ECO:0007669"/>
    <property type="project" value="UniProtKB-KW"/>
</dbReference>
<dbReference type="InterPro" id="IPR017900">
    <property type="entry name" value="4Fe4S_Fe_S_CS"/>
</dbReference>
<feature type="transmembrane region" description="Helical" evidence="8">
    <location>
        <begin position="89"/>
        <end position="110"/>
    </location>
</feature>
<dbReference type="NCBIfam" id="TIGR02745">
    <property type="entry name" value="ccoG_rdxA_fixG"/>
    <property type="match status" value="1"/>
</dbReference>
<dbReference type="PROSITE" id="PS51379">
    <property type="entry name" value="4FE4S_FER_2"/>
    <property type="match status" value="1"/>
</dbReference>
<keyword evidence="4" id="KW-0249">Electron transport</keyword>
<dbReference type="FunFam" id="1.10.1060.10:FF:000015">
    <property type="entry name" value="Cytochrome c oxidase accessory protein CcoG"/>
    <property type="match status" value="1"/>
</dbReference>
<dbReference type="SUPFAM" id="SSF54862">
    <property type="entry name" value="4Fe-4S ferredoxins"/>
    <property type="match status" value="1"/>
</dbReference>
<evidence type="ECO:0000256" key="6">
    <source>
        <dbReference type="ARBA" id="ARBA00023014"/>
    </source>
</evidence>
<dbReference type="AlphaFoldDB" id="A0A3M6A6I9"/>
<accession>A0A3M6A6I9</accession>
<dbReference type="Gene3D" id="2.60.40.10">
    <property type="entry name" value="Immunoglobulins"/>
    <property type="match status" value="1"/>
</dbReference>
<keyword evidence="8" id="KW-1133">Transmembrane helix</keyword>
<dbReference type="Pfam" id="PF13746">
    <property type="entry name" value="Fer4_18"/>
    <property type="match status" value="1"/>
</dbReference>
<feature type="region of interest" description="Disordered" evidence="7">
    <location>
        <begin position="431"/>
        <end position="460"/>
    </location>
</feature>
<protein>
    <submittedName>
        <fullName evidence="10">Iron-sulfur cluster-binding protein</fullName>
    </submittedName>
</protein>
<dbReference type="InterPro" id="IPR014116">
    <property type="entry name" value="Cyt_c_oxidase_cbb3_FixG"/>
</dbReference>
<keyword evidence="3" id="KW-0479">Metal-binding</keyword>
<dbReference type="InterPro" id="IPR017896">
    <property type="entry name" value="4Fe4S_Fe-S-bd"/>
</dbReference>
<dbReference type="PROSITE" id="PS00198">
    <property type="entry name" value="4FE4S_FER_1"/>
    <property type="match status" value="1"/>
</dbReference>
<feature type="domain" description="4Fe-4S ferredoxin-type" evidence="9">
    <location>
        <begin position="261"/>
        <end position="289"/>
    </location>
</feature>
<evidence type="ECO:0000256" key="5">
    <source>
        <dbReference type="ARBA" id="ARBA00023004"/>
    </source>
</evidence>
<keyword evidence="2" id="KW-0004">4Fe-4S</keyword>
<feature type="transmembrane region" description="Helical" evidence="8">
    <location>
        <begin position="42"/>
        <end position="60"/>
    </location>
</feature>
<keyword evidence="6" id="KW-0411">Iron-sulfur</keyword>
<dbReference type="GO" id="GO:0051539">
    <property type="term" value="F:4 iron, 4 sulfur cluster binding"/>
    <property type="evidence" value="ECO:0007669"/>
    <property type="project" value="UniProtKB-KW"/>
</dbReference>
<evidence type="ECO:0000256" key="4">
    <source>
        <dbReference type="ARBA" id="ARBA00022982"/>
    </source>
</evidence>
<organism evidence="10 11">
    <name type="scientific">Pseudomonas savastanoi</name>
    <name type="common">Pseudomonas syringae pv. savastanoi</name>
    <dbReference type="NCBI Taxonomy" id="29438"/>
    <lineage>
        <taxon>Bacteria</taxon>
        <taxon>Pseudomonadati</taxon>
        <taxon>Pseudomonadota</taxon>
        <taxon>Gammaproteobacteria</taxon>
        <taxon>Pseudomonadales</taxon>
        <taxon>Pseudomonadaceae</taxon>
        <taxon>Pseudomonas</taxon>
    </lineage>
</organism>
<evidence type="ECO:0000256" key="1">
    <source>
        <dbReference type="ARBA" id="ARBA00022448"/>
    </source>
</evidence>
<evidence type="ECO:0000256" key="3">
    <source>
        <dbReference type="ARBA" id="ARBA00022723"/>
    </source>
</evidence>
<dbReference type="Pfam" id="PF05751">
    <property type="entry name" value="FixH"/>
    <property type="match status" value="1"/>
</dbReference>
<evidence type="ECO:0000256" key="2">
    <source>
        <dbReference type="ARBA" id="ARBA00022485"/>
    </source>
</evidence>
<feature type="compositionally biased region" description="Polar residues" evidence="7">
    <location>
        <begin position="450"/>
        <end position="460"/>
    </location>
</feature>
<dbReference type="PANTHER" id="PTHR30176">
    <property type="entry name" value="FERREDOXIN-TYPE PROTEIN NAPH"/>
    <property type="match status" value="1"/>
</dbReference>
<dbReference type="InterPro" id="IPR013783">
    <property type="entry name" value="Ig-like_fold"/>
</dbReference>
<keyword evidence="8" id="KW-0812">Transmembrane</keyword>
<evidence type="ECO:0000256" key="8">
    <source>
        <dbReference type="SAM" id="Phobius"/>
    </source>
</evidence>
<evidence type="ECO:0000313" key="10">
    <source>
        <dbReference type="EMBL" id="RMV14702.1"/>
    </source>
</evidence>
<dbReference type="EMBL" id="RBUN01000380">
    <property type="protein sequence ID" value="RMV14702.1"/>
    <property type="molecule type" value="Genomic_DNA"/>
</dbReference>
<dbReference type="InterPro" id="IPR051684">
    <property type="entry name" value="Electron_Trans/Redox"/>
</dbReference>
<keyword evidence="8" id="KW-0472">Membrane</keyword>
<dbReference type="PANTHER" id="PTHR30176:SF3">
    <property type="entry name" value="FERREDOXIN-TYPE PROTEIN NAPH"/>
    <property type="match status" value="1"/>
</dbReference>
<name>A0A3M6A6I9_PSESS</name>
<proteinExistence type="predicted"/>
<comment type="caution">
    <text evidence="10">The sequence shown here is derived from an EMBL/GenBank/DDBJ whole genome shotgun (WGS) entry which is preliminary data.</text>
</comment>
<keyword evidence="5" id="KW-0408">Iron</keyword>
<keyword evidence="1" id="KW-0813">Transport</keyword>
<gene>
    <name evidence="10" type="ORF">ALP16_04006</name>
</gene>
<evidence type="ECO:0000256" key="7">
    <source>
        <dbReference type="SAM" id="MobiDB-lite"/>
    </source>
</evidence>
<dbReference type="GO" id="GO:0005886">
    <property type="term" value="C:plasma membrane"/>
    <property type="evidence" value="ECO:0007669"/>
    <property type="project" value="TreeGrafter"/>
</dbReference>
<evidence type="ECO:0000259" key="9">
    <source>
        <dbReference type="PROSITE" id="PS51379"/>
    </source>
</evidence>
<feature type="transmembrane region" description="Helical" evidence="8">
    <location>
        <begin position="490"/>
        <end position="514"/>
    </location>
</feature>
<sequence>MSNQIPVHDITPPSEKSGEFIDLYASREKIHTRAFKGLFRNVRMLGGAVLLLIFFGTVWLNKGGHQAVWWDLPQRKFYIFGATFWPQDFILLSGILIVAAFGLFFITVYAGRVWCGYTCPQSVWTWMFMWCEKVTEGDRNQRIRLDHAPMSTGKLARKLAKHSLWLLIGFATGMTFVGYFSPIRDLCIDLFTGEADGWAYFWVGFFTLATYLNAGWLREQVCIYMCPYARFQSVMFDKDTLIISYDQNRGEARGPRKKEADPQALGLGDCIDCTMCVQVCPTGIDIRDGLQVECISCAACVDACDTVMDKMDYPRGLIRYTTEHNLSGQRTRTLRPRLIGYALVLLLMIGLLIAAFCMRGLVGLEVSKDRMLFRENAEGRIENVYTVKVMNKDQVDHDYVLEASGLPDLKLQGRREINVPAGEITTSACRWSSPARPKSSRHTAMKSPLPSRTSTATHMSTPKAVSSAHLFVKSTVMPVATAASPWYRHLWPWIIIAILTCSVTLSLSMVFIAVTNPDPLVTDNYYEAGKGINRSLNREVLAQNLKLHVRVHLDELTGEVELRLSGNSNPERLELNLISPTRPASDRRVFLTRSPSEPGRYIGQLQDRVEGRRFVELLGVEGDQTWRLFEEEQVDAADLTLGDEPLQAAQRRKD</sequence>
<feature type="transmembrane region" description="Helical" evidence="8">
    <location>
        <begin position="164"/>
        <end position="183"/>
    </location>
</feature>
<feature type="transmembrane region" description="Helical" evidence="8">
    <location>
        <begin position="338"/>
        <end position="362"/>
    </location>
</feature>
<evidence type="ECO:0000313" key="11">
    <source>
        <dbReference type="Proteomes" id="UP000272703"/>
    </source>
</evidence>